<keyword evidence="1" id="KW-0472">Membrane</keyword>
<keyword evidence="1" id="KW-0812">Transmembrane</keyword>
<evidence type="ECO:0000313" key="3">
    <source>
        <dbReference type="Proteomes" id="UP000193623"/>
    </source>
</evidence>
<protein>
    <submittedName>
        <fullName evidence="2">Uncharacterized protein</fullName>
    </submittedName>
</protein>
<dbReference type="AlphaFoldDB" id="A0A1Y5T8L9"/>
<evidence type="ECO:0000313" key="2">
    <source>
        <dbReference type="EMBL" id="SLN58386.1"/>
    </source>
</evidence>
<evidence type="ECO:0000256" key="1">
    <source>
        <dbReference type="SAM" id="Phobius"/>
    </source>
</evidence>
<keyword evidence="3" id="KW-1185">Reference proteome</keyword>
<organism evidence="2 3">
    <name type="scientific">Pseudooctadecabacter jejudonensis</name>
    <dbReference type="NCBI Taxonomy" id="1391910"/>
    <lineage>
        <taxon>Bacteria</taxon>
        <taxon>Pseudomonadati</taxon>
        <taxon>Pseudomonadota</taxon>
        <taxon>Alphaproteobacteria</taxon>
        <taxon>Rhodobacterales</taxon>
        <taxon>Paracoccaceae</taxon>
        <taxon>Pseudooctadecabacter</taxon>
    </lineage>
</organism>
<proteinExistence type="predicted"/>
<feature type="transmembrane region" description="Helical" evidence="1">
    <location>
        <begin position="41"/>
        <end position="64"/>
    </location>
</feature>
<keyword evidence="1" id="KW-1133">Transmembrane helix</keyword>
<sequence length="76" mass="8000">MRQVLDGVASFFAALATALICGLPCYFTYRAIEAGAAPTWAWGAIAALAGVGLLMTVAFLGKAVKGIAPSRDRRRR</sequence>
<dbReference type="RefSeq" id="WP_085865462.1">
    <property type="nucleotide sequence ID" value="NZ_FWFT01000006.1"/>
</dbReference>
<dbReference type="OrthoDB" id="7726575at2"/>
<name>A0A1Y5T8L9_9RHOB</name>
<reference evidence="2 3" key="1">
    <citation type="submission" date="2017-03" db="EMBL/GenBank/DDBJ databases">
        <authorList>
            <person name="Afonso C.L."/>
            <person name="Miller P.J."/>
            <person name="Scott M.A."/>
            <person name="Spackman E."/>
            <person name="Goraichik I."/>
            <person name="Dimitrov K.M."/>
            <person name="Suarez D.L."/>
            <person name="Swayne D.E."/>
        </authorList>
    </citation>
    <scope>NUCLEOTIDE SEQUENCE [LARGE SCALE GENOMIC DNA]</scope>
    <source>
        <strain evidence="2 3">CECT 8397</strain>
    </source>
</reference>
<feature type="transmembrane region" description="Helical" evidence="1">
    <location>
        <begin position="7"/>
        <end position="29"/>
    </location>
</feature>
<gene>
    <name evidence="2" type="ORF">PSJ8397_03069</name>
</gene>
<accession>A0A1Y5T8L9</accession>
<dbReference type="Proteomes" id="UP000193623">
    <property type="component" value="Unassembled WGS sequence"/>
</dbReference>
<dbReference type="EMBL" id="FWFT01000006">
    <property type="protein sequence ID" value="SLN58386.1"/>
    <property type="molecule type" value="Genomic_DNA"/>
</dbReference>